<feature type="transmembrane region" description="Helical" evidence="1">
    <location>
        <begin position="60"/>
        <end position="79"/>
    </location>
</feature>
<name>A0A3B1DHM3_9ZZZZ</name>
<accession>A0A3B1DHM3</accession>
<feature type="transmembrane region" description="Helical" evidence="1">
    <location>
        <begin position="330"/>
        <end position="352"/>
    </location>
</feature>
<keyword evidence="1" id="KW-0812">Transmembrane</keyword>
<proteinExistence type="predicted"/>
<gene>
    <name evidence="2" type="ORF">MNBD_UNCLBAC01-644</name>
</gene>
<feature type="transmembrane region" description="Helical" evidence="1">
    <location>
        <begin position="264"/>
        <end position="285"/>
    </location>
</feature>
<feature type="transmembrane region" description="Helical" evidence="1">
    <location>
        <begin position="146"/>
        <end position="164"/>
    </location>
</feature>
<dbReference type="AlphaFoldDB" id="A0A3B1DHM3"/>
<evidence type="ECO:0000256" key="1">
    <source>
        <dbReference type="SAM" id="Phobius"/>
    </source>
</evidence>
<feature type="transmembrane region" description="Helical" evidence="1">
    <location>
        <begin position="210"/>
        <end position="227"/>
    </location>
</feature>
<feature type="transmembrane region" description="Helical" evidence="1">
    <location>
        <begin position="20"/>
        <end position="40"/>
    </location>
</feature>
<feature type="transmembrane region" description="Helical" evidence="1">
    <location>
        <begin position="115"/>
        <end position="134"/>
    </location>
</feature>
<dbReference type="Pfam" id="PF05940">
    <property type="entry name" value="NnrS"/>
    <property type="match status" value="1"/>
</dbReference>
<organism evidence="2">
    <name type="scientific">hydrothermal vent metagenome</name>
    <dbReference type="NCBI Taxonomy" id="652676"/>
    <lineage>
        <taxon>unclassified sequences</taxon>
        <taxon>metagenomes</taxon>
        <taxon>ecological metagenomes</taxon>
    </lineage>
</organism>
<feature type="transmembrane region" description="Helical" evidence="1">
    <location>
        <begin position="297"/>
        <end position="318"/>
    </location>
</feature>
<feature type="transmembrane region" description="Helical" evidence="1">
    <location>
        <begin position="358"/>
        <end position="384"/>
    </location>
</feature>
<feature type="transmembrane region" description="Helical" evidence="1">
    <location>
        <begin position="91"/>
        <end position="109"/>
    </location>
</feature>
<dbReference type="InterPro" id="IPR010266">
    <property type="entry name" value="NnrS"/>
</dbReference>
<reference evidence="2" key="1">
    <citation type="submission" date="2018-06" db="EMBL/GenBank/DDBJ databases">
        <authorList>
            <person name="Zhirakovskaya E."/>
        </authorList>
    </citation>
    <scope>NUCLEOTIDE SEQUENCE</scope>
</reference>
<feature type="transmembrane region" description="Helical" evidence="1">
    <location>
        <begin position="176"/>
        <end position="198"/>
    </location>
</feature>
<sequence length="393" mass="44433">MNEKNLPNCPVVLQTGFRIFFLGALVHAIISIWMWMGFYALGWDIFIPMPINIWHGHEMIYGFTMAVVAGFLLTAVMNWTGRPTLQGTPLLVLFLLWAAGRVLAFMPGMGALKTMVIVDCIFLGYLIIAVSLPIIKTKQWHQSAVLSKVIILFICNIFFFQAVFNNTLQSAHSNLLFAVYMMVSLIFTIGRRVIPFFVGKALGSSGIKNSKNLDMASLVLIVLFSIFDSFWPHFRIIPVLAACLVGIHIWRLKGWYLPGIWKKPLLWILFVGYAFLIIGFILKVFCHTHNLSVDYSLHAFTYGGIGIFTLGMMARVALGHTGRDVQKPSPLVFWMFIILIVGACVRIFLPIINEDFYLMAIVIGQLLWMLTFILFAIVYIPILVSKRPDGKWG</sequence>
<keyword evidence="1" id="KW-0472">Membrane</keyword>
<evidence type="ECO:0000313" key="2">
    <source>
        <dbReference type="EMBL" id="VAX35554.1"/>
    </source>
</evidence>
<protein>
    <submittedName>
        <fullName evidence="2">NnrS protein involved in response to NO</fullName>
    </submittedName>
</protein>
<feature type="transmembrane region" description="Helical" evidence="1">
    <location>
        <begin position="233"/>
        <end position="252"/>
    </location>
</feature>
<keyword evidence="1" id="KW-1133">Transmembrane helix</keyword>
<dbReference type="EMBL" id="UOGJ01000065">
    <property type="protein sequence ID" value="VAX35554.1"/>
    <property type="molecule type" value="Genomic_DNA"/>
</dbReference>